<organism evidence="3 4">
    <name type="scientific">Anaeromyxobacter oryzae</name>
    <dbReference type="NCBI Taxonomy" id="2918170"/>
    <lineage>
        <taxon>Bacteria</taxon>
        <taxon>Pseudomonadati</taxon>
        <taxon>Myxococcota</taxon>
        <taxon>Myxococcia</taxon>
        <taxon>Myxococcales</taxon>
        <taxon>Cystobacterineae</taxon>
        <taxon>Anaeromyxobacteraceae</taxon>
        <taxon>Anaeromyxobacter</taxon>
    </lineage>
</organism>
<feature type="compositionally biased region" description="Polar residues" evidence="1">
    <location>
        <begin position="122"/>
        <end position="132"/>
    </location>
</feature>
<feature type="compositionally biased region" description="Basic residues" evidence="1">
    <location>
        <begin position="135"/>
        <end position="154"/>
    </location>
</feature>
<protein>
    <recommendedName>
        <fullName evidence="2">IstB-like ATP-binding domain-containing protein</fullName>
    </recommendedName>
</protein>
<dbReference type="PANTHER" id="PTHR30050:SF4">
    <property type="entry name" value="ATP-BINDING PROTEIN RV3427C IN INSERTION SEQUENCE-RELATED"/>
    <property type="match status" value="1"/>
</dbReference>
<dbReference type="SUPFAM" id="SSF52540">
    <property type="entry name" value="P-loop containing nucleoside triphosphate hydrolases"/>
    <property type="match status" value="1"/>
</dbReference>
<reference evidence="4" key="1">
    <citation type="journal article" date="2022" name="Int. J. Syst. Evol. Microbiol.">
        <title>Anaeromyxobacter oryzae sp. nov., Anaeromyxobacter diazotrophicus sp. nov. and Anaeromyxobacter paludicola sp. nov., isolated from paddy soils.</title>
        <authorList>
            <person name="Itoh H."/>
            <person name="Xu Z."/>
            <person name="Mise K."/>
            <person name="Masuda Y."/>
            <person name="Ushijima N."/>
            <person name="Hayakawa C."/>
            <person name="Shiratori Y."/>
            <person name="Senoo K."/>
        </authorList>
    </citation>
    <scope>NUCLEOTIDE SEQUENCE [LARGE SCALE GENOMIC DNA]</scope>
    <source>
        <strain evidence="4">Red232</strain>
    </source>
</reference>
<dbReference type="Pfam" id="PF01695">
    <property type="entry name" value="IstB_IS21"/>
    <property type="match status" value="1"/>
</dbReference>
<dbReference type="InterPro" id="IPR027417">
    <property type="entry name" value="P-loop_NTPase"/>
</dbReference>
<sequence>MERRAQHKLKMRLRRAAFDPQTTLETFDFSTCPKVSQKEIADLATCRFVEQHQNVFFVGPSGVGKSHLAQALGHEACRRGYDLAELAPNPRRDASPTVTNAFDFRPLARPSHKLRRKPRNLRGSSSFRTPGPTTRVRKGMSPRAYFRSRKSRVI</sequence>
<feature type="region of interest" description="Disordered" evidence="1">
    <location>
        <begin position="106"/>
        <end position="154"/>
    </location>
</feature>
<evidence type="ECO:0000259" key="2">
    <source>
        <dbReference type="Pfam" id="PF01695"/>
    </source>
</evidence>
<evidence type="ECO:0000256" key="1">
    <source>
        <dbReference type="SAM" id="MobiDB-lite"/>
    </source>
</evidence>
<gene>
    <name evidence="3" type="ORF">AMOR_47240</name>
</gene>
<name>A0ABN6N1K8_9BACT</name>
<dbReference type="EMBL" id="AP025591">
    <property type="protein sequence ID" value="BDG05728.1"/>
    <property type="molecule type" value="Genomic_DNA"/>
</dbReference>
<dbReference type="CDD" id="cd00009">
    <property type="entry name" value="AAA"/>
    <property type="match status" value="1"/>
</dbReference>
<dbReference type="InterPro" id="IPR002611">
    <property type="entry name" value="IstB_ATP-bd"/>
</dbReference>
<dbReference type="Proteomes" id="UP001162891">
    <property type="component" value="Chromosome"/>
</dbReference>
<feature type="domain" description="IstB-like ATP-binding" evidence="2">
    <location>
        <begin position="3"/>
        <end position="82"/>
    </location>
</feature>
<dbReference type="PANTHER" id="PTHR30050">
    <property type="entry name" value="CHROMOSOMAL REPLICATION INITIATOR PROTEIN DNAA"/>
    <property type="match status" value="1"/>
</dbReference>
<accession>A0ABN6N1K8</accession>
<evidence type="ECO:0000313" key="3">
    <source>
        <dbReference type="EMBL" id="BDG05728.1"/>
    </source>
</evidence>
<feature type="compositionally biased region" description="Basic residues" evidence="1">
    <location>
        <begin position="110"/>
        <end position="120"/>
    </location>
</feature>
<evidence type="ECO:0000313" key="4">
    <source>
        <dbReference type="Proteomes" id="UP001162891"/>
    </source>
</evidence>
<proteinExistence type="predicted"/>
<keyword evidence="4" id="KW-1185">Reference proteome</keyword>
<dbReference type="Gene3D" id="3.40.50.300">
    <property type="entry name" value="P-loop containing nucleotide triphosphate hydrolases"/>
    <property type="match status" value="1"/>
</dbReference>